<reference evidence="4 5" key="1">
    <citation type="submission" date="2018-10" db="EMBL/GenBank/DDBJ databases">
        <title>Xanthobacter tagetidis genome sequencing and assembly.</title>
        <authorList>
            <person name="Maclea K.S."/>
            <person name="Goen A.E."/>
            <person name="Fatima S.A."/>
        </authorList>
    </citation>
    <scope>NUCLEOTIDE SEQUENCE [LARGE SCALE GENOMIC DNA]</scope>
    <source>
        <strain evidence="4 5">ATCC 700314</strain>
    </source>
</reference>
<evidence type="ECO:0000313" key="4">
    <source>
        <dbReference type="EMBL" id="RLP78663.1"/>
    </source>
</evidence>
<accession>A0A3L7AE33</accession>
<gene>
    <name evidence="4" type="ORF">D9R14_10380</name>
</gene>
<evidence type="ECO:0000256" key="2">
    <source>
        <dbReference type="ARBA" id="ARBA00023033"/>
    </source>
</evidence>
<keyword evidence="5" id="KW-1185">Reference proteome</keyword>
<dbReference type="InterPro" id="IPR036661">
    <property type="entry name" value="Luciferase-like_sf"/>
</dbReference>
<feature type="domain" description="Luciferase-like" evidence="3">
    <location>
        <begin position="1"/>
        <end position="322"/>
    </location>
</feature>
<dbReference type="GO" id="GO:0004497">
    <property type="term" value="F:monooxygenase activity"/>
    <property type="evidence" value="ECO:0007669"/>
    <property type="project" value="UniProtKB-KW"/>
</dbReference>
<keyword evidence="1" id="KW-0560">Oxidoreductase</keyword>
<protein>
    <submittedName>
        <fullName evidence="4">LLM class flavin-dependent oxidoreductase</fullName>
    </submittedName>
</protein>
<evidence type="ECO:0000259" key="3">
    <source>
        <dbReference type="Pfam" id="PF00296"/>
    </source>
</evidence>
<dbReference type="PANTHER" id="PTHR30137:SF8">
    <property type="entry name" value="BLR5498 PROTEIN"/>
    <property type="match status" value="1"/>
</dbReference>
<dbReference type="InterPro" id="IPR050766">
    <property type="entry name" value="Bact_Lucif_Oxidored"/>
</dbReference>
<name>A0A3L7AE33_9HYPH</name>
<dbReference type="RefSeq" id="WP_121623256.1">
    <property type="nucleotide sequence ID" value="NZ_JACIIW010000005.1"/>
</dbReference>
<evidence type="ECO:0000313" key="5">
    <source>
        <dbReference type="Proteomes" id="UP000269692"/>
    </source>
</evidence>
<dbReference type="GO" id="GO:0016705">
    <property type="term" value="F:oxidoreductase activity, acting on paired donors, with incorporation or reduction of molecular oxygen"/>
    <property type="evidence" value="ECO:0007669"/>
    <property type="project" value="InterPro"/>
</dbReference>
<dbReference type="OrthoDB" id="9804736at2"/>
<comment type="caution">
    <text evidence="4">The sequence shown here is derived from an EMBL/GenBank/DDBJ whole genome shotgun (WGS) entry which is preliminary data.</text>
</comment>
<dbReference type="Pfam" id="PF00296">
    <property type="entry name" value="Bac_luciferase"/>
    <property type="match status" value="1"/>
</dbReference>
<dbReference type="PANTHER" id="PTHR30137">
    <property type="entry name" value="LUCIFERASE-LIKE MONOOXYGENASE"/>
    <property type="match status" value="1"/>
</dbReference>
<evidence type="ECO:0000256" key="1">
    <source>
        <dbReference type="ARBA" id="ARBA00023002"/>
    </source>
</evidence>
<dbReference type="Gene3D" id="3.20.20.30">
    <property type="entry name" value="Luciferase-like domain"/>
    <property type="match status" value="1"/>
</dbReference>
<dbReference type="GO" id="GO:0005829">
    <property type="term" value="C:cytosol"/>
    <property type="evidence" value="ECO:0007669"/>
    <property type="project" value="TreeGrafter"/>
</dbReference>
<dbReference type="Proteomes" id="UP000269692">
    <property type="component" value="Unassembled WGS sequence"/>
</dbReference>
<organism evidence="4 5">
    <name type="scientific">Xanthobacter tagetidis</name>
    <dbReference type="NCBI Taxonomy" id="60216"/>
    <lineage>
        <taxon>Bacteria</taxon>
        <taxon>Pseudomonadati</taxon>
        <taxon>Pseudomonadota</taxon>
        <taxon>Alphaproteobacteria</taxon>
        <taxon>Hyphomicrobiales</taxon>
        <taxon>Xanthobacteraceae</taxon>
        <taxon>Xanthobacter</taxon>
    </lineage>
</organism>
<keyword evidence="2" id="KW-0503">Monooxygenase</keyword>
<proteinExistence type="predicted"/>
<dbReference type="InterPro" id="IPR011251">
    <property type="entry name" value="Luciferase-like_dom"/>
</dbReference>
<dbReference type="AlphaFoldDB" id="A0A3L7AE33"/>
<dbReference type="SUPFAM" id="SSF51679">
    <property type="entry name" value="Bacterial luciferase-like"/>
    <property type="match status" value="1"/>
</dbReference>
<dbReference type="EMBL" id="RCTF01000007">
    <property type="protein sequence ID" value="RLP78663.1"/>
    <property type="molecule type" value="Genomic_DNA"/>
</dbReference>
<sequence>MKFGFLSEGDPRPGQTYSQRYWDLVEEVIHADKMGFDVFGSSEQHFAIGVASISAPECFYPYLFAKTERIRFRHAVTLLPFMINHPLRVAERIATQDILSRGRIELGTGRGNTMLTLRGFGVDIDTTREQWEEGIDLIKAAFTEDPFTFEGKFFNVPPRSLIPKPIQDPHPPIFVASTGPDSLRRAGQKGLGVITSAVERGWSYVEDAIKVYRAEADAAEASGMYVTNAIAVNTTAHCAHTTQKAIDEAGAVIIKERKLAGDAYARLSTISPDYAYMRDIAALGEAMENLDYLRLESGSIIIGDPDHFIEQIQKFEAMGADEVWFRLDSLPHHMVMQSIELIGRYVIPQFKDPRQVVQHPEIMRNKLKAKRAELARLKEEAAGAPVPV</sequence>